<evidence type="ECO:0000313" key="9">
    <source>
        <dbReference type="EMBL" id="MCR2746381.1"/>
    </source>
</evidence>
<feature type="region of interest" description="Disordered" evidence="7">
    <location>
        <begin position="1"/>
        <end position="22"/>
    </location>
</feature>
<dbReference type="InterPro" id="IPR006027">
    <property type="entry name" value="NusB_RsmB_TIM44"/>
</dbReference>
<dbReference type="EMBL" id="JANKHG010000016">
    <property type="protein sequence ID" value="MCR2746381.1"/>
    <property type="molecule type" value="Genomic_DNA"/>
</dbReference>
<comment type="function">
    <text evidence="6">Involved in transcription antitermination. Required for transcription of ribosomal RNA (rRNA) genes. Binds specifically to the boxA antiterminator sequence of the ribosomal RNA (rrn) operons.</text>
</comment>
<evidence type="ECO:0000256" key="6">
    <source>
        <dbReference type="HAMAP-Rule" id="MF_00073"/>
    </source>
</evidence>
<feature type="domain" description="NusB/RsmB/TIM44" evidence="8">
    <location>
        <begin position="22"/>
        <end position="145"/>
    </location>
</feature>
<dbReference type="RefSeq" id="WP_257511617.1">
    <property type="nucleotide sequence ID" value="NZ_JANKHG010000016.1"/>
</dbReference>
<keyword evidence="10" id="KW-1185">Reference proteome</keyword>
<evidence type="ECO:0000256" key="4">
    <source>
        <dbReference type="ARBA" id="ARBA00023015"/>
    </source>
</evidence>
<dbReference type="Proteomes" id="UP001165267">
    <property type="component" value="Unassembled WGS sequence"/>
</dbReference>
<comment type="caution">
    <text evidence="9">The sequence shown here is derived from an EMBL/GenBank/DDBJ whole genome shotgun (WGS) entry which is preliminary data.</text>
</comment>
<protein>
    <recommendedName>
        <fullName evidence="6">Transcription antitermination protein NusB</fullName>
    </recommendedName>
    <alternativeName>
        <fullName evidence="6">Antitermination factor NusB</fullName>
    </alternativeName>
</protein>
<evidence type="ECO:0000256" key="2">
    <source>
        <dbReference type="ARBA" id="ARBA00022814"/>
    </source>
</evidence>
<accession>A0ABT1XGF8</accession>
<dbReference type="HAMAP" id="MF_00073">
    <property type="entry name" value="NusB"/>
    <property type="match status" value="1"/>
</dbReference>
<feature type="compositionally biased region" description="Basic residues" evidence="7">
    <location>
        <begin position="12"/>
        <end position="22"/>
    </location>
</feature>
<keyword evidence="3 6" id="KW-0694">RNA-binding</keyword>
<dbReference type="NCBIfam" id="TIGR01951">
    <property type="entry name" value="nusB"/>
    <property type="match status" value="1"/>
</dbReference>
<evidence type="ECO:0000256" key="3">
    <source>
        <dbReference type="ARBA" id="ARBA00022884"/>
    </source>
</evidence>
<organism evidence="9 10">
    <name type="scientific">Limnobacter parvus</name>
    <dbReference type="NCBI Taxonomy" id="2939690"/>
    <lineage>
        <taxon>Bacteria</taxon>
        <taxon>Pseudomonadati</taxon>
        <taxon>Pseudomonadota</taxon>
        <taxon>Betaproteobacteria</taxon>
        <taxon>Burkholderiales</taxon>
        <taxon>Burkholderiaceae</taxon>
        <taxon>Limnobacter</taxon>
    </lineage>
</organism>
<proteinExistence type="inferred from homology"/>
<evidence type="ECO:0000259" key="8">
    <source>
        <dbReference type="Pfam" id="PF01029"/>
    </source>
</evidence>
<keyword evidence="2 6" id="KW-0889">Transcription antitermination</keyword>
<dbReference type="InterPro" id="IPR011605">
    <property type="entry name" value="NusB_fam"/>
</dbReference>
<evidence type="ECO:0000313" key="10">
    <source>
        <dbReference type="Proteomes" id="UP001165267"/>
    </source>
</evidence>
<dbReference type="PANTHER" id="PTHR11078:SF3">
    <property type="entry name" value="ANTITERMINATION NUSB DOMAIN-CONTAINING PROTEIN"/>
    <property type="match status" value="1"/>
</dbReference>
<gene>
    <name evidence="6 9" type="primary">nusB</name>
    <name evidence="9" type="ORF">NSP04_06945</name>
</gene>
<feature type="compositionally biased region" description="Basic and acidic residues" evidence="7">
    <location>
        <begin position="1"/>
        <end position="11"/>
    </location>
</feature>
<evidence type="ECO:0000256" key="7">
    <source>
        <dbReference type="SAM" id="MobiDB-lite"/>
    </source>
</evidence>
<keyword evidence="5 6" id="KW-0804">Transcription</keyword>
<sequence>MSEAHKPDTGKRQGHTRNARRRSRELALQGLYQWFLNPSEVGEIDAHIRDAPGFDKADREHYESLLHGSVHHLESLMHQIQPFIDRPWVDLSPVEKAVLVLASHEMNTHVEIPYRVVINEAVELTKTFGGTDAFKFVNGVLDKVAAQARDTEIKAQLDIQPNTQSS</sequence>
<dbReference type="Gene3D" id="1.10.940.10">
    <property type="entry name" value="NusB-like"/>
    <property type="match status" value="1"/>
</dbReference>
<name>A0ABT1XGF8_9BURK</name>
<keyword evidence="4 6" id="KW-0805">Transcription regulation</keyword>
<comment type="similarity">
    <text evidence="1 6">Belongs to the NusB family.</text>
</comment>
<reference evidence="9" key="1">
    <citation type="submission" date="2022-07" db="EMBL/GenBank/DDBJ databases">
        <authorList>
            <person name="Xamxidin M."/>
        </authorList>
    </citation>
    <scope>NUCLEOTIDE SEQUENCE</scope>
    <source>
        <strain evidence="9">YS8-69</strain>
    </source>
</reference>
<evidence type="ECO:0000256" key="1">
    <source>
        <dbReference type="ARBA" id="ARBA00005952"/>
    </source>
</evidence>
<dbReference type="SUPFAM" id="SSF48013">
    <property type="entry name" value="NusB-like"/>
    <property type="match status" value="1"/>
</dbReference>
<dbReference type="InterPro" id="IPR035926">
    <property type="entry name" value="NusB-like_sf"/>
</dbReference>
<dbReference type="PANTHER" id="PTHR11078">
    <property type="entry name" value="N UTILIZATION SUBSTANCE PROTEIN B-RELATED"/>
    <property type="match status" value="1"/>
</dbReference>
<dbReference type="Pfam" id="PF01029">
    <property type="entry name" value="NusB"/>
    <property type="match status" value="1"/>
</dbReference>
<evidence type="ECO:0000256" key="5">
    <source>
        <dbReference type="ARBA" id="ARBA00023163"/>
    </source>
</evidence>